<organism evidence="2 3">
    <name type="scientific">Steinernema glaseri</name>
    <dbReference type="NCBI Taxonomy" id="37863"/>
    <lineage>
        <taxon>Eukaryota</taxon>
        <taxon>Metazoa</taxon>
        <taxon>Ecdysozoa</taxon>
        <taxon>Nematoda</taxon>
        <taxon>Chromadorea</taxon>
        <taxon>Rhabditida</taxon>
        <taxon>Tylenchina</taxon>
        <taxon>Panagrolaimomorpha</taxon>
        <taxon>Strongyloidoidea</taxon>
        <taxon>Steinernematidae</taxon>
        <taxon>Steinernema</taxon>
    </lineage>
</organism>
<dbReference type="InterPro" id="IPR019425">
    <property type="entry name" value="7TM_GPCR_serpentine_rcpt_Srt"/>
</dbReference>
<feature type="transmembrane region" description="Helical" evidence="1">
    <location>
        <begin position="50"/>
        <end position="68"/>
    </location>
</feature>
<keyword evidence="1" id="KW-0812">Transmembrane</keyword>
<protein>
    <submittedName>
        <fullName evidence="3">G_PROTEIN_RECEP_F1_2 domain-containing protein</fullName>
    </submittedName>
</protein>
<accession>A0A1I7ZZP1</accession>
<keyword evidence="2" id="KW-1185">Reference proteome</keyword>
<dbReference type="AlphaFoldDB" id="A0A1I7ZZP1"/>
<dbReference type="WBParaSite" id="L893_g31532.t1">
    <property type="protein sequence ID" value="L893_g31532.t1"/>
    <property type="gene ID" value="L893_g31532"/>
</dbReference>
<feature type="transmembrane region" description="Helical" evidence="1">
    <location>
        <begin position="89"/>
        <end position="111"/>
    </location>
</feature>
<keyword evidence="1" id="KW-1133">Transmembrane helix</keyword>
<feature type="transmembrane region" description="Helical" evidence="1">
    <location>
        <begin position="123"/>
        <end position="147"/>
    </location>
</feature>
<dbReference type="SUPFAM" id="SSF81321">
    <property type="entry name" value="Family A G protein-coupled receptor-like"/>
    <property type="match status" value="1"/>
</dbReference>
<dbReference type="PANTHER" id="PTHR23021">
    <property type="entry name" value="SERPENTINE RECEPTOR, CLASS T"/>
    <property type="match status" value="1"/>
</dbReference>
<evidence type="ECO:0000313" key="3">
    <source>
        <dbReference type="WBParaSite" id="L893_g31532.t1"/>
    </source>
</evidence>
<feature type="transmembrane region" description="Helical" evidence="1">
    <location>
        <begin position="168"/>
        <end position="193"/>
    </location>
</feature>
<dbReference type="PANTHER" id="PTHR23021:SF11">
    <property type="entry name" value="SERPENTINE RECEPTOR, CLASS T"/>
    <property type="match status" value="1"/>
</dbReference>
<dbReference type="Pfam" id="PF10321">
    <property type="entry name" value="7TM_GPCR_Srt"/>
    <property type="match status" value="1"/>
</dbReference>
<keyword evidence="1" id="KW-0472">Membrane</keyword>
<sequence>MVIVVSFSFFASFIHRIMEMYFFRHGDFQHYYNCSAKSDQEWSELGQHNVGIGITCIVIGLITLPLYIPCMTTMLRSELWQHSCYKLMFFNGVIDIIGIVNSCFITGYFAIQGTVFCHAPHFNYLYGCLIMGFWTVQCMTSVVLAFNRCVNFWNSSLLSSMFQGNRTYYWYLLPIVYFLYFCIFVPPCLYSSYVHMWVLDPFLGVDVDVDPALVRSVTKPVIQVV</sequence>
<evidence type="ECO:0000256" key="1">
    <source>
        <dbReference type="SAM" id="Phobius"/>
    </source>
</evidence>
<evidence type="ECO:0000313" key="2">
    <source>
        <dbReference type="Proteomes" id="UP000095287"/>
    </source>
</evidence>
<proteinExistence type="predicted"/>
<name>A0A1I7ZZP1_9BILA</name>
<reference evidence="3" key="1">
    <citation type="submission" date="2016-11" db="UniProtKB">
        <authorList>
            <consortium name="WormBaseParasite"/>
        </authorList>
    </citation>
    <scope>IDENTIFICATION</scope>
</reference>
<dbReference type="Proteomes" id="UP000095287">
    <property type="component" value="Unplaced"/>
</dbReference>